<accession>A0A0D6ENE7</accession>
<evidence type="ECO:0000259" key="5">
    <source>
        <dbReference type="SMART" id="SM00861"/>
    </source>
</evidence>
<dbReference type="Pfam" id="PF16870">
    <property type="entry name" value="OxoGdeHyase_C"/>
    <property type="match status" value="1"/>
</dbReference>
<evidence type="ECO:0000256" key="1">
    <source>
        <dbReference type="ARBA" id="ARBA00001964"/>
    </source>
</evidence>
<dbReference type="NCBIfam" id="NF006914">
    <property type="entry name" value="PRK09404.1"/>
    <property type="match status" value="1"/>
</dbReference>
<dbReference type="AlphaFoldDB" id="A0A0D6ENE7"/>
<gene>
    <name evidence="6" type="primary">SPOSA6832_03232</name>
</gene>
<name>A0A0D6ENE7_SPOSA</name>
<dbReference type="Proteomes" id="UP000243876">
    <property type="component" value="Unassembled WGS sequence"/>
</dbReference>
<dbReference type="SMART" id="SM00861">
    <property type="entry name" value="Transket_pyr"/>
    <property type="match status" value="1"/>
</dbReference>
<dbReference type="OrthoDB" id="413077at2759"/>
<dbReference type="Gene3D" id="3.40.50.970">
    <property type="match status" value="1"/>
</dbReference>
<dbReference type="GO" id="GO:0030976">
    <property type="term" value="F:thiamine pyrophosphate binding"/>
    <property type="evidence" value="ECO:0007669"/>
    <property type="project" value="InterPro"/>
</dbReference>
<evidence type="ECO:0000256" key="3">
    <source>
        <dbReference type="ARBA" id="ARBA00023002"/>
    </source>
</evidence>
<organism evidence="6 7">
    <name type="scientific">Sporidiobolus salmonicolor</name>
    <name type="common">Yeast-like fungus</name>
    <name type="synonym">Sporobolomyces salmonicolor</name>
    <dbReference type="NCBI Taxonomy" id="5005"/>
    <lineage>
        <taxon>Eukaryota</taxon>
        <taxon>Fungi</taxon>
        <taxon>Dikarya</taxon>
        <taxon>Basidiomycota</taxon>
        <taxon>Pucciniomycotina</taxon>
        <taxon>Microbotryomycetes</taxon>
        <taxon>Sporidiobolales</taxon>
        <taxon>Sporidiobolaceae</taxon>
        <taxon>Sporobolomyces</taxon>
    </lineage>
</organism>
<dbReference type="Pfam" id="PF00676">
    <property type="entry name" value="E1_dh"/>
    <property type="match status" value="1"/>
</dbReference>
<evidence type="ECO:0000256" key="2">
    <source>
        <dbReference type="ARBA" id="ARBA00006936"/>
    </source>
</evidence>
<evidence type="ECO:0000256" key="4">
    <source>
        <dbReference type="ARBA" id="ARBA00023052"/>
    </source>
</evidence>
<feature type="domain" description="Transketolase-like pyrimidine-binding" evidence="5">
    <location>
        <begin position="595"/>
        <end position="800"/>
    </location>
</feature>
<evidence type="ECO:0000313" key="7">
    <source>
        <dbReference type="Proteomes" id="UP000243876"/>
    </source>
</evidence>
<dbReference type="InterPro" id="IPR029061">
    <property type="entry name" value="THDP-binding"/>
</dbReference>
<comment type="similarity">
    <text evidence="2">Belongs to the alpha-ketoglutarate dehydrogenase family.</text>
</comment>
<reference evidence="7" key="1">
    <citation type="submission" date="2015-02" db="EMBL/GenBank/DDBJ databases">
        <authorList>
            <person name="Gon?alves P."/>
        </authorList>
    </citation>
    <scope>NUCLEOTIDE SEQUENCE [LARGE SCALE GENOMIC DNA]</scope>
</reference>
<dbReference type="InterPro" id="IPR031717">
    <property type="entry name" value="ODO-1/KGD_C"/>
</dbReference>
<dbReference type="InterPro" id="IPR005475">
    <property type="entry name" value="Transketolase-like_Pyr-bd"/>
</dbReference>
<dbReference type="InterPro" id="IPR001017">
    <property type="entry name" value="DH_E1"/>
</dbReference>
<protein>
    <submittedName>
        <fullName evidence="6">SPOSA6832_03232-mRNA-1:cds</fullName>
    </submittedName>
</protein>
<dbReference type="InterPro" id="IPR011603">
    <property type="entry name" value="2oxoglutarate_DH_E1"/>
</dbReference>
<dbReference type="SUPFAM" id="SSF52518">
    <property type="entry name" value="Thiamin diphosphate-binding fold (THDP-binding)"/>
    <property type="match status" value="2"/>
</dbReference>
<dbReference type="Pfam" id="PF02779">
    <property type="entry name" value="Transket_pyr"/>
    <property type="match status" value="1"/>
</dbReference>
<dbReference type="GO" id="GO:0006091">
    <property type="term" value="P:generation of precursor metabolites and energy"/>
    <property type="evidence" value="ECO:0007669"/>
    <property type="project" value="UniProtKB-ARBA"/>
</dbReference>
<proteinExistence type="inferred from homology"/>
<feature type="non-terminal residue" evidence="6">
    <location>
        <position position="1"/>
    </location>
</feature>
<comment type="cofactor">
    <cofactor evidence="1">
        <name>thiamine diphosphate</name>
        <dbReference type="ChEBI" id="CHEBI:58937"/>
    </cofactor>
</comment>
<dbReference type="EMBL" id="CENE01000015">
    <property type="protein sequence ID" value="CEQ41514.1"/>
    <property type="molecule type" value="Genomic_DNA"/>
</dbReference>
<dbReference type="Gene3D" id="3.40.50.12470">
    <property type="match status" value="1"/>
</dbReference>
<keyword evidence="3" id="KW-0560">Oxidoreductase</keyword>
<dbReference type="PANTHER" id="PTHR23152:SF4">
    <property type="entry name" value="2-OXOADIPATE DEHYDROGENASE COMPLEX COMPONENT E1"/>
    <property type="match status" value="1"/>
</dbReference>
<evidence type="ECO:0000313" key="6">
    <source>
        <dbReference type="EMBL" id="CEQ41514.1"/>
    </source>
</evidence>
<dbReference type="Gene3D" id="1.10.287.1150">
    <property type="entry name" value="TPP helical domain"/>
    <property type="match status" value="1"/>
</dbReference>
<sequence length="950" mass="105601">MLHDQGVWGYQTPHSFSLPDFTPEELANRSRNASLLRLVEAYRKHGHRAARVDPLDLAERPNVPALDPRRYGFEVDEAEVRLEFVSKALPSSKLDEYKWDVTGILDFPDGGKLKTMDEISQRLADVYTGGIGFEFMHLPSKHERRFLEKLLEQSHAQPIPRSQQLAQWKLLASSEGFDRWCAKRFPTVKRYGLEGAEGMMVALATVFEEAGREGVEDIVIGMPHRGRLNLLTQLLGLDMRLLVRKVSTSLDNPGTGQTDEVMLQMRGLPTLPPSLPSSRFSDDVLSHLFLSTKYSTSSHEQLNIHLLPNPSHLEAVTPVAQGFARGLQVPFGSLEARDEPYELGDKVLNVSLHGDSAFGGQGVVAETLNLASLPHFNVGGTVRIVVNNQLGYTTPAIQGRSSFYATDLAKSISAPLLHVNGDRIDEVSRALQLARAYQRKFRKDVVVDLTVYRRWGHNELDEPSYTSPVMYRKIKDLPSVASIYEQALIYDGTLDANEAASFRKEHAAKLDTALVAAEPRNFAVPEWAMPRGWSGMRWAKEGEWEEKVETGVPPEVLKDFGERSVEVPDGLNVHPRLLKMHIAKRLQSIQKGQGIDFATAEAMAFGSLLLDGYHVRLCGQDSGRGTFSQRHAILADQESERTTVPLQSLTRSAPATGTKPGTFEIVNSPLSEYAVVGFEQGLAWVSPSLLPIWEAQFHNTAQVALDTFFGSAETKWGMQSALTLLLPHGYDGAGPEHSSSRIERFLQLTNEPLARKPFVPSMHLVNVTTAAQYFHLLRRQMIREYRKPLVVFSPKGILRLPAASSTLAEMSEGSAFQPILSEAVEDPSKVERIVLLSGKLYYDLVQQRTERGLAGRITFIRIEEISPFPYAALADALARFTSAKSFIWAQDEPENAGAYLFVLPRVAQVLPKGAELGYAGREAMATPAPGIKSYFEEEKQVINEKVFEGL</sequence>
<dbReference type="Gene3D" id="3.40.50.11610">
    <property type="entry name" value="Multifunctional 2-oxoglutarate metabolism enzyme, C-terminal domain"/>
    <property type="match status" value="1"/>
</dbReference>
<keyword evidence="4" id="KW-0786">Thiamine pyrophosphate</keyword>
<dbReference type="PIRSF" id="PIRSF000157">
    <property type="entry name" value="Oxoglu_dh_E1"/>
    <property type="match status" value="1"/>
</dbReference>
<dbReference type="PANTHER" id="PTHR23152">
    <property type="entry name" value="2-OXOGLUTARATE DEHYDROGENASE"/>
    <property type="match status" value="1"/>
</dbReference>
<dbReference type="InterPro" id="IPR042179">
    <property type="entry name" value="KGD_C_sf"/>
</dbReference>
<keyword evidence="7" id="KW-1185">Reference proteome</keyword>
<dbReference type="NCBIfam" id="TIGR00239">
    <property type="entry name" value="2oxo_dh_E1"/>
    <property type="match status" value="1"/>
</dbReference>
<dbReference type="GO" id="GO:0016624">
    <property type="term" value="F:oxidoreductase activity, acting on the aldehyde or oxo group of donors, disulfide as acceptor"/>
    <property type="evidence" value="ECO:0007669"/>
    <property type="project" value="InterPro"/>
</dbReference>